<dbReference type="InterPro" id="IPR002073">
    <property type="entry name" value="PDEase_catalytic_dom"/>
</dbReference>
<evidence type="ECO:0000313" key="7">
    <source>
        <dbReference type="Proteomes" id="UP000037460"/>
    </source>
</evidence>
<dbReference type="InterPro" id="IPR001611">
    <property type="entry name" value="Leu-rich_rpt"/>
</dbReference>
<dbReference type="SUPFAM" id="SSF52047">
    <property type="entry name" value="RNI-like"/>
    <property type="match status" value="1"/>
</dbReference>
<gene>
    <name evidence="6" type="ORF">Ctob_007963</name>
</gene>
<dbReference type="SUPFAM" id="SSF109604">
    <property type="entry name" value="HD-domain/PDEase-like"/>
    <property type="match status" value="1"/>
</dbReference>
<dbReference type="PANTHER" id="PTHR11347">
    <property type="entry name" value="CYCLIC NUCLEOTIDE PHOSPHODIESTERASE"/>
    <property type="match status" value="1"/>
</dbReference>
<dbReference type="Pfam" id="PF00233">
    <property type="entry name" value="PDEase_I"/>
    <property type="match status" value="1"/>
</dbReference>
<dbReference type="SMART" id="SM00368">
    <property type="entry name" value="LRR_RI"/>
    <property type="match status" value="5"/>
</dbReference>
<feature type="binding site" evidence="3">
    <location>
        <position position="457"/>
    </location>
    <ligand>
        <name>Zn(2+)</name>
        <dbReference type="ChEBI" id="CHEBI:29105"/>
        <label>1</label>
    </ligand>
</feature>
<feature type="binding site" evidence="3">
    <location>
        <position position="345"/>
    </location>
    <ligand>
        <name>Zn(2+)</name>
        <dbReference type="ChEBI" id="CHEBI:29105"/>
        <label>1</label>
    </ligand>
</feature>
<accession>A0A0M0LC55</accession>
<dbReference type="InterPro" id="IPR032675">
    <property type="entry name" value="LRR_dom_sf"/>
</dbReference>
<dbReference type="GO" id="GO:0004114">
    <property type="term" value="F:3',5'-cyclic-nucleotide phosphodiesterase activity"/>
    <property type="evidence" value="ECO:0007669"/>
    <property type="project" value="InterPro"/>
</dbReference>
<dbReference type="InterPro" id="IPR036971">
    <property type="entry name" value="PDEase_catalytic_dom_sf"/>
</dbReference>
<feature type="region of interest" description="Disordered" evidence="4">
    <location>
        <begin position="287"/>
        <end position="306"/>
    </location>
</feature>
<keyword evidence="7" id="KW-1185">Reference proteome</keyword>
<keyword evidence="2" id="KW-0378">Hydrolase</keyword>
<evidence type="ECO:0000313" key="6">
    <source>
        <dbReference type="EMBL" id="KOO48649.1"/>
    </source>
</evidence>
<comment type="caution">
    <text evidence="6">The sequence shown here is derived from an EMBL/GenBank/DDBJ whole genome shotgun (WGS) entry which is preliminary data.</text>
</comment>
<evidence type="ECO:0000256" key="4">
    <source>
        <dbReference type="SAM" id="MobiDB-lite"/>
    </source>
</evidence>
<dbReference type="GO" id="GO:0046872">
    <property type="term" value="F:metal ion binding"/>
    <property type="evidence" value="ECO:0007669"/>
    <property type="project" value="UniProtKB-KW"/>
</dbReference>
<evidence type="ECO:0000256" key="1">
    <source>
        <dbReference type="ARBA" id="ARBA00022723"/>
    </source>
</evidence>
<protein>
    <submittedName>
        <fullName evidence="6">Camp</fullName>
    </submittedName>
</protein>
<feature type="binding site" evidence="3">
    <location>
        <position position="346"/>
    </location>
    <ligand>
        <name>Zn(2+)</name>
        <dbReference type="ChEBI" id="CHEBI:29105"/>
        <label>2</label>
    </ligand>
</feature>
<feature type="domain" description="PDEase" evidence="5">
    <location>
        <begin position="334"/>
        <end position="550"/>
    </location>
</feature>
<organism evidence="6 7">
    <name type="scientific">Chrysochromulina tobinii</name>
    <dbReference type="NCBI Taxonomy" id="1460289"/>
    <lineage>
        <taxon>Eukaryota</taxon>
        <taxon>Haptista</taxon>
        <taxon>Haptophyta</taxon>
        <taxon>Prymnesiophyceae</taxon>
        <taxon>Prymnesiales</taxon>
        <taxon>Chrysochromulinaceae</taxon>
        <taxon>Chrysochromulina</taxon>
    </lineage>
</organism>
<evidence type="ECO:0000256" key="2">
    <source>
        <dbReference type="ARBA" id="ARBA00022801"/>
    </source>
</evidence>
<proteinExistence type="predicted"/>
<dbReference type="EMBL" id="JWZX01000539">
    <property type="protein sequence ID" value="KOO48649.1"/>
    <property type="molecule type" value="Genomic_DNA"/>
</dbReference>
<feature type="binding site" evidence="3">
    <location>
        <position position="346"/>
    </location>
    <ligand>
        <name>Zn(2+)</name>
        <dbReference type="ChEBI" id="CHEBI:29105"/>
        <label>1</label>
    </ligand>
</feature>
<reference evidence="7" key="1">
    <citation type="journal article" date="2015" name="PLoS Genet.">
        <title>Genome Sequence and Transcriptome Analyses of Chrysochromulina tobin: Metabolic Tools for Enhanced Algal Fitness in the Prominent Order Prymnesiales (Haptophyceae).</title>
        <authorList>
            <person name="Hovde B.T."/>
            <person name="Deodato C.R."/>
            <person name="Hunsperger H.M."/>
            <person name="Ryken S.A."/>
            <person name="Yost W."/>
            <person name="Jha R.K."/>
            <person name="Patterson J."/>
            <person name="Monnat R.J. Jr."/>
            <person name="Barlow S.B."/>
            <person name="Starkenburg S.R."/>
            <person name="Cattolico R.A."/>
        </authorList>
    </citation>
    <scope>NUCLEOTIDE SEQUENCE</scope>
    <source>
        <strain evidence="7">CCMP291</strain>
    </source>
</reference>
<dbReference type="Proteomes" id="UP000037460">
    <property type="component" value="Unassembled WGS sequence"/>
</dbReference>
<name>A0A0M0LC55_9EUKA</name>
<evidence type="ECO:0000256" key="3">
    <source>
        <dbReference type="PIRSR" id="PIRSR623088-3"/>
    </source>
</evidence>
<sequence length="551" mass="60454">MSVLTEMRLSFNHIGDEGAKAIAEALKVNAEALKVNAVLYNLELSDNAVLTTLHLNENKIGAEGAKAIAEALKVNAVVTTLSLYYNQIGDEGAKAIAESLKVNAVLTTLDLYRNNIGPEGAKAIAEVLKVNAVLTFLQLGWNGIGDEGAKAIAEALKINVFYLARQQLRTIDPDQMASRLANQPPVLISVQMTQTPIMQALDVLSCLRSDHQLTRGTPSTPRLLIQLVDADGRPIDPQKQESVGKGSRRLGTTHEFVREPLQFTQARIRQVVKDPRSLNWEENAALHEMTRSKQRRHSSESSSTASGDVHDFITAIYGNAERSAGEGALQSVEDLLAVLVAALAHDAGHTGQNNAFHVSSSSELAIFYNDKSVLENHHCARLFQVLKDPACDLFASLGKAQRREVRDMIVAMILGTDMGVHFKNVDRLKATIEAGSFDLSNKEDKTFVLEIVLHAADISNPCRPEPVYRLWTDKVMEEFYNQGDAEKAASLPVSKFFDRDTPNVPRCQVGFITFVLMPFYTALSDILDIGPLMTNLKHNLAIMECAAEDKS</sequence>
<dbReference type="PROSITE" id="PS51845">
    <property type="entry name" value="PDEASE_I_2"/>
    <property type="match status" value="1"/>
</dbReference>
<dbReference type="AlphaFoldDB" id="A0A0M0LC55"/>
<dbReference type="Gene3D" id="1.10.1300.10">
    <property type="entry name" value="3'5'-cyclic nucleotide phosphodiesterase, catalytic domain"/>
    <property type="match status" value="1"/>
</dbReference>
<evidence type="ECO:0000259" key="5">
    <source>
        <dbReference type="PROSITE" id="PS51845"/>
    </source>
</evidence>
<dbReference type="Pfam" id="PF13516">
    <property type="entry name" value="LRR_6"/>
    <property type="match status" value="5"/>
</dbReference>
<dbReference type="InterPro" id="IPR003607">
    <property type="entry name" value="HD/PDEase_dom"/>
</dbReference>
<keyword evidence="1 3" id="KW-0479">Metal-binding</keyword>
<dbReference type="Gene3D" id="3.80.10.10">
    <property type="entry name" value="Ribonuclease Inhibitor"/>
    <property type="match status" value="3"/>
</dbReference>
<dbReference type="OrthoDB" id="546632at2759"/>
<dbReference type="CDD" id="cd00077">
    <property type="entry name" value="HDc"/>
    <property type="match status" value="1"/>
</dbReference>
<dbReference type="GO" id="GO:0007165">
    <property type="term" value="P:signal transduction"/>
    <property type="evidence" value="ECO:0007669"/>
    <property type="project" value="InterPro"/>
</dbReference>
<dbReference type="PRINTS" id="PR00387">
    <property type="entry name" value="PDIESTERASE1"/>
</dbReference>
<dbReference type="InterPro" id="IPR023088">
    <property type="entry name" value="PDEase"/>
</dbReference>